<comment type="caution">
    <text evidence="1">The sequence shown here is derived from an EMBL/GenBank/DDBJ whole genome shotgun (WGS) entry which is preliminary data.</text>
</comment>
<dbReference type="SUPFAM" id="SSF88723">
    <property type="entry name" value="PIN domain-like"/>
    <property type="match status" value="1"/>
</dbReference>
<dbReference type="GeneID" id="73047407"/>
<evidence type="ECO:0000313" key="2">
    <source>
        <dbReference type="Proteomes" id="UP001595945"/>
    </source>
</evidence>
<dbReference type="AlphaFoldDB" id="A0ABD5Q8M3"/>
<evidence type="ECO:0000313" key="1">
    <source>
        <dbReference type="EMBL" id="MFC4827034.1"/>
    </source>
</evidence>
<accession>A0ABD5Q8M3</accession>
<dbReference type="Proteomes" id="UP001595945">
    <property type="component" value="Unassembled WGS sequence"/>
</dbReference>
<organism evidence="1 2">
    <name type="scientific">Halorussus aquaticus</name>
    <dbReference type="NCBI Taxonomy" id="2953748"/>
    <lineage>
        <taxon>Archaea</taxon>
        <taxon>Methanobacteriati</taxon>
        <taxon>Methanobacteriota</taxon>
        <taxon>Stenosarchaea group</taxon>
        <taxon>Halobacteria</taxon>
        <taxon>Halobacteriales</taxon>
        <taxon>Haladaptataceae</taxon>
        <taxon>Halorussus</taxon>
    </lineage>
</organism>
<dbReference type="InterPro" id="IPR029060">
    <property type="entry name" value="PIN-like_dom_sf"/>
</dbReference>
<gene>
    <name evidence="1" type="ORF">ACFO9K_22550</name>
</gene>
<evidence type="ECO:0008006" key="3">
    <source>
        <dbReference type="Google" id="ProtNLM"/>
    </source>
</evidence>
<dbReference type="EMBL" id="JBHSHT010000004">
    <property type="protein sequence ID" value="MFC4827034.1"/>
    <property type="molecule type" value="Genomic_DNA"/>
</dbReference>
<name>A0ABD5Q8M3_9EURY</name>
<protein>
    <recommendedName>
        <fullName evidence="3">PIN domain-containing protein</fullName>
    </recommendedName>
</protein>
<keyword evidence="2" id="KW-1185">Reference proteome</keyword>
<sequence>MSMSFVLDNVILSSFYSAGWFDSLAFYSPEDKLRVPERIWTAEFLPDRDVDSAPEWLTVQSVTELPETGVPGALSEADKTCLALAERHSDVLVTNDKKLVETAKARDVATKWGTRFVIETFEQCGISQTAFDAGVEAYRDDIYLPNVVAEKLMQAEKP</sequence>
<reference evidence="1 2" key="1">
    <citation type="journal article" date="2019" name="Int. J. Syst. Evol. Microbiol.">
        <title>The Global Catalogue of Microorganisms (GCM) 10K type strain sequencing project: providing services to taxonomists for standard genome sequencing and annotation.</title>
        <authorList>
            <consortium name="The Broad Institute Genomics Platform"/>
            <consortium name="The Broad Institute Genome Sequencing Center for Infectious Disease"/>
            <person name="Wu L."/>
            <person name="Ma J."/>
        </authorList>
    </citation>
    <scope>NUCLEOTIDE SEQUENCE [LARGE SCALE GENOMIC DNA]</scope>
    <source>
        <strain evidence="1 2">XZYJ18</strain>
    </source>
</reference>
<dbReference type="RefSeq" id="WP_254270637.1">
    <property type="nucleotide sequence ID" value="NZ_CP100402.1"/>
</dbReference>
<proteinExistence type="predicted"/>